<evidence type="ECO:0000256" key="8">
    <source>
        <dbReference type="ARBA" id="ARBA00023125"/>
    </source>
</evidence>
<evidence type="ECO:0000256" key="4">
    <source>
        <dbReference type="ARBA" id="ARBA00022741"/>
    </source>
</evidence>
<dbReference type="EMBL" id="SMMG02000002">
    <property type="protein sequence ID" value="KAA3482136.1"/>
    <property type="molecule type" value="Genomic_DNA"/>
</dbReference>
<dbReference type="InterPro" id="IPR033762">
    <property type="entry name" value="MCM_OB"/>
</dbReference>
<dbReference type="FunFam" id="3.40.50.300:FF:000115">
    <property type="entry name" value="DNA helicase"/>
    <property type="match status" value="1"/>
</dbReference>
<dbReference type="InterPro" id="IPR031327">
    <property type="entry name" value="MCM"/>
</dbReference>
<keyword evidence="6 13" id="KW-0347">Helicase</keyword>
<dbReference type="Gene3D" id="2.40.50.140">
    <property type="entry name" value="Nucleic acid-binding proteins"/>
    <property type="match status" value="1"/>
</dbReference>
<reference evidence="17" key="1">
    <citation type="journal article" date="2019" name="Plant Biotechnol. J.">
        <title>Genome sequencing of the Australian wild diploid species Gossypium australe highlights disease resistance and delayed gland morphogenesis.</title>
        <authorList>
            <person name="Cai Y."/>
            <person name="Cai X."/>
            <person name="Wang Q."/>
            <person name="Wang P."/>
            <person name="Zhang Y."/>
            <person name="Cai C."/>
            <person name="Xu Y."/>
            <person name="Wang K."/>
            <person name="Zhou Z."/>
            <person name="Wang C."/>
            <person name="Geng S."/>
            <person name="Li B."/>
            <person name="Dong Q."/>
            <person name="Hou Y."/>
            <person name="Wang H."/>
            <person name="Ai P."/>
            <person name="Liu Z."/>
            <person name="Yi F."/>
            <person name="Sun M."/>
            <person name="An G."/>
            <person name="Cheng J."/>
            <person name="Zhang Y."/>
            <person name="Shi Q."/>
            <person name="Xie Y."/>
            <person name="Shi X."/>
            <person name="Chang Y."/>
            <person name="Huang F."/>
            <person name="Chen Y."/>
            <person name="Hong S."/>
            <person name="Mi L."/>
            <person name="Sun Q."/>
            <person name="Zhang L."/>
            <person name="Zhou B."/>
            <person name="Peng R."/>
            <person name="Zhang X."/>
            <person name="Liu F."/>
        </authorList>
    </citation>
    <scope>NUCLEOTIDE SEQUENCE [LARGE SCALE GENOMIC DNA]</scope>
    <source>
        <strain evidence="17">cv. PA1801</strain>
    </source>
</reference>
<evidence type="ECO:0000256" key="6">
    <source>
        <dbReference type="ARBA" id="ARBA00022806"/>
    </source>
</evidence>
<dbReference type="GO" id="GO:0003697">
    <property type="term" value="F:single-stranded DNA binding"/>
    <property type="evidence" value="ECO:0007669"/>
    <property type="project" value="TreeGrafter"/>
</dbReference>
<dbReference type="Pfam" id="PF17207">
    <property type="entry name" value="MCM_OB"/>
    <property type="match status" value="2"/>
</dbReference>
<evidence type="ECO:0000256" key="1">
    <source>
        <dbReference type="ARBA" id="ARBA00004123"/>
    </source>
</evidence>
<evidence type="ECO:0000256" key="5">
    <source>
        <dbReference type="ARBA" id="ARBA00022801"/>
    </source>
</evidence>
<dbReference type="Gene3D" id="3.40.50.300">
    <property type="entry name" value="P-loop containing nucleotide triphosphate hydrolases"/>
    <property type="match status" value="1"/>
</dbReference>
<dbReference type="GO" id="GO:0000347">
    <property type="term" value="C:THO complex"/>
    <property type="evidence" value="ECO:0007669"/>
    <property type="project" value="UniProtKB-ARBA"/>
</dbReference>
<dbReference type="InterPro" id="IPR001208">
    <property type="entry name" value="MCM_dom"/>
</dbReference>
<dbReference type="PROSITE" id="PS00847">
    <property type="entry name" value="MCM_1"/>
    <property type="match status" value="1"/>
</dbReference>
<comment type="caution">
    <text evidence="16">The sequence shown here is derived from an EMBL/GenBank/DDBJ whole genome shotgun (WGS) entry which is preliminary data.</text>
</comment>
<comment type="function">
    <text evidence="13">Acts as component of the MCM2-7 complex (MCM complex) which is the replicative helicase essential for 'once per cell cycle' DNA replication initiation and elongation in eukaryotic cells. The active ATPase sites in the MCM2-7 ring are formed through the interaction surfaces of two neighboring subunits such that a critical structure of a conserved arginine finger motif is provided in trans relative to the ATP-binding site of the Walker A box of the adjacent subunit. The six ATPase active sites, however, are likely to contribute differentially to the complex helicase activity.</text>
</comment>
<dbReference type="Proteomes" id="UP000325315">
    <property type="component" value="Unassembled WGS sequence"/>
</dbReference>
<dbReference type="InterPro" id="IPR041024">
    <property type="entry name" value="Mcm6_C"/>
</dbReference>
<dbReference type="PANTHER" id="PTHR11630">
    <property type="entry name" value="DNA REPLICATION LICENSING FACTOR MCM FAMILY MEMBER"/>
    <property type="match status" value="1"/>
</dbReference>
<dbReference type="GO" id="GO:0005524">
    <property type="term" value="F:ATP binding"/>
    <property type="evidence" value="ECO:0007669"/>
    <property type="project" value="UniProtKB-UniRule"/>
</dbReference>
<evidence type="ECO:0000256" key="7">
    <source>
        <dbReference type="ARBA" id="ARBA00022840"/>
    </source>
</evidence>
<evidence type="ECO:0000313" key="17">
    <source>
        <dbReference type="Proteomes" id="UP000325315"/>
    </source>
</evidence>
<dbReference type="GO" id="GO:0016887">
    <property type="term" value="F:ATP hydrolysis activity"/>
    <property type="evidence" value="ECO:0007669"/>
    <property type="project" value="RHEA"/>
</dbReference>
<dbReference type="PANTHER" id="PTHR11630:SF43">
    <property type="entry name" value="DNA REPLICATION LICENSING FACTOR MCM6"/>
    <property type="match status" value="1"/>
</dbReference>
<dbReference type="Gene3D" id="3.30.1640.10">
    <property type="entry name" value="mini-chromosome maintenance (MCM) complex, chain A, domain 1"/>
    <property type="match status" value="1"/>
</dbReference>
<keyword evidence="5 13" id="KW-0378">Hydrolase</keyword>
<feature type="region of interest" description="Disordered" evidence="14">
    <location>
        <begin position="677"/>
        <end position="714"/>
    </location>
</feature>
<keyword evidence="7 12" id="KW-0067">ATP-binding</keyword>
<evidence type="ECO:0000256" key="14">
    <source>
        <dbReference type="SAM" id="MobiDB-lite"/>
    </source>
</evidence>
<accession>A0A5B6WLS3</accession>
<evidence type="ECO:0000256" key="3">
    <source>
        <dbReference type="ARBA" id="ARBA00022705"/>
    </source>
</evidence>
<dbReference type="SUPFAM" id="SSF50249">
    <property type="entry name" value="Nucleic acid-binding proteins"/>
    <property type="match status" value="1"/>
</dbReference>
<dbReference type="SUPFAM" id="SSF52540">
    <property type="entry name" value="P-loop containing nucleoside triphosphate hydrolases"/>
    <property type="match status" value="1"/>
</dbReference>
<dbReference type="InterPro" id="IPR012340">
    <property type="entry name" value="NA-bd_OB-fold"/>
</dbReference>
<keyword evidence="10 13" id="KW-0131">Cell cycle</keyword>
<evidence type="ECO:0000256" key="13">
    <source>
        <dbReference type="RuleBase" id="RU368064"/>
    </source>
</evidence>
<comment type="similarity">
    <text evidence="2 12">Belongs to the MCM family.</text>
</comment>
<comment type="subcellular location">
    <subcellularLocation>
        <location evidence="1 13">Nucleus</location>
    </subcellularLocation>
</comment>
<evidence type="ECO:0000313" key="16">
    <source>
        <dbReference type="EMBL" id="KAA3482136.1"/>
    </source>
</evidence>
<comment type="catalytic activity">
    <reaction evidence="11 13">
        <text>ATP + H2O = ADP + phosphate + H(+)</text>
        <dbReference type="Rhea" id="RHEA:13065"/>
        <dbReference type="ChEBI" id="CHEBI:15377"/>
        <dbReference type="ChEBI" id="CHEBI:15378"/>
        <dbReference type="ChEBI" id="CHEBI:30616"/>
        <dbReference type="ChEBI" id="CHEBI:43474"/>
        <dbReference type="ChEBI" id="CHEBI:456216"/>
        <dbReference type="EC" id="3.6.4.12"/>
    </reaction>
</comment>
<dbReference type="EC" id="3.6.4.12" evidence="13"/>
<keyword evidence="17" id="KW-1185">Reference proteome</keyword>
<evidence type="ECO:0000259" key="15">
    <source>
        <dbReference type="PROSITE" id="PS50051"/>
    </source>
</evidence>
<evidence type="ECO:0000256" key="2">
    <source>
        <dbReference type="ARBA" id="ARBA00008010"/>
    </source>
</evidence>
<dbReference type="Gene3D" id="1.20.58.870">
    <property type="match status" value="1"/>
</dbReference>
<dbReference type="InterPro" id="IPR018525">
    <property type="entry name" value="MCM_CS"/>
</dbReference>
<dbReference type="Pfam" id="PF17855">
    <property type="entry name" value="MCM_lid"/>
    <property type="match status" value="1"/>
</dbReference>
<dbReference type="Pfam" id="PF00493">
    <property type="entry name" value="MCM"/>
    <property type="match status" value="1"/>
</dbReference>
<dbReference type="GO" id="GO:0000727">
    <property type="term" value="P:double-strand break repair via break-induced replication"/>
    <property type="evidence" value="ECO:0007669"/>
    <property type="project" value="TreeGrafter"/>
</dbReference>
<dbReference type="InterPro" id="IPR027925">
    <property type="entry name" value="MCM_N"/>
</dbReference>
<dbReference type="InterPro" id="IPR027417">
    <property type="entry name" value="P-loop_NTPase"/>
</dbReference>
<dbReference type="PRINTS" id="PR01662">
    <property type="entry name" value="MCMPROTEIN6"/>
</dbReference>
<dbReference type="InterPro" id="IPR041562">
    <property type="entry name" value="MCM_lid"/>
</dbReference>
<feature type="domain" description="MCM C-terminal AAA(+) ATPase" evidence="15">
    <location>
        <begin position="356"/>
        <end position="562"/>
    </location>
</feature>
<sequence length="832" mass="93355">MEAFSGCFVDDKAIRVENIFLDFLKRLDPRMGESYYESEIQAMEANGSSTMYIDFSHVMLYNDILQKAIADEYLRFEPYLKNACKRFVMEQNPTVIAEADDNPNKDINVAFFNIPFTKRYTFSFHHHLSLLLLLASISLDLLLQTNQVIQQSIYVLLLLMRLLSLRELTTAEIGKLVSVTGVVTRTSEVRPELLQGSFKCLECGSVVKNVEQQFKYTEETSKEIPAGSLPRSLDVILRHEIVELARAGDAVVFTGTVVVIPDILALASPGERAECRREASQRKSSTAGQEGVRGLRSLGVRDLSYRLAFIANSVQVADGRKDVDIRNRKKAGDEEDQQFTSEELKEIQRMRDTPDFFNKLVDSIAPTVFGHQDIKRAILLMLLGGVHKHTHEGINLRGDVNVCIVGDPSCAKSQFLKYTSGIVPRSVYTSGKSSSAAGLTATVAKEPETGEFCIEAGALMLADNGICCIDEFDKMDVRDQVAIHEAMEQQTISITKAGIQATLNARTSILAAANPTGGRYDKSKPLKYNVALPPAILSRFDLVYVMIDDPDDQTDYHIAHHIVRVHQKREDALQPAFTTAELKRYITYAKSLKPKLTSEARKLLVESYVALRRGDTTPGSRVAYRMTVRQLEALIRLSEAIARSYLETQVQPRHVRVAVRLLKTSIIRQSTEIDLSEFQEGNNDGSDDRNNNFGQADVHPASESEGVGTANQQKEEYRVKEDYFQRVTQALVMRLRQHEEAVRQEETGLAGMSQGDLIQWYVNQQNEKNNYSSTAEVEIEIKRIRSLIERLIRREGHLIVIDDGRQEGGEGTATRSARDTRILAVAPNYAMD</sequence>
<dbReference type="PROSITE" id="PS50051">
    <property type="entry name" value="MCM_2"/>
    <property type="match status" value="1"/>
</dbReference>
<keyword evidence="4 12" id="KW-0547">Nucleotide-binding</keyword>
<evidence type="ECO:0000256" key="9">
    <source>
        <dbReference type="ARBA" id="ARBA00023242"/>
    </source>
</evidence>
<proteinExistence type="inferred from homology"/>
<evidence type="ECO:0000256" key="10">
    <source>
        <dbReference type="ARBA" id="ARBA00023306"/>
    </source>
</evidence>
<dbReference type="GO" id="GO:1990518">
    <property type="term" value="F:single-stranded 3'-5' DNA helicase activity"/>
    <property type="evidence" value="ECO:0007669"/>
    <property type="project" value="TreeGrafter"/>
</dbReference>
<keyword evidence="3 13" id="KW-0235">DNA replication</keyword>
<dbReference type="Pfam" id="PF14551">
    <property type="entry name" value="MCM_N"/>
    <property type="match status" value="1"/>
</dbReference>
<dbReference type="AlphaFoldDB" id="A0A5B6WLS3"/>
<gene>
    <name evidence="16" type="ORF">EPI10_004404</name>
</gene>
<dbReference type="CDD" id="cd17757">
    <property type="entry name" value="MCM6"/>
    <property type="match status" value="1"/>
</dbReference>
<evidence type="ECO:0000256" key="11">
    <source>
        <dbReference type="ARBA" id="ARBA00047995"/>
    </source>
</evidence>
<dbReference type="SMART" id="SM00350">
    <property type="entry name" value="MCM"/>
    <property type="match status" value="1"/>
</dbReference>
<organism evidence="16 17">
    <name type="scientific">Gossypium australe</name>
    <dbReference type="NCBI Taxonomy" id="47621"/>
    <lineage>
        <taxon>Eukaryota</taxon>
        <taxon>Viridiplantae</taxon>
        <taxon>Streptophyta</taxon>
        <taxon>Embryophyta</taxon>
        <taxon>Tracheophyta</taxon>
        <taxon>Spermatophyta</taxon>
        <taxon>Magnoliopsida</taxon>
        <taxon>eudicotyledons</taxon>
        <taxon>Gunneridae</taxon>
        <taxon>Pentapetalae</taxon>
        <taxon>rosids</taxon>
        <taxon>malvids</taxon>
        <taxon>Malvales</taxon>
        <taxon>Malvaceae</taxon>
        <taxon>Malvoideae</taxon>
        <taxon>Gossypium</taxon>
    </lineage>
</organism>
<evidence type="ECO:0000256" key="12">
    <source>
        <dbReference type="RuleBase" id="RU004070"/>
    </source>
</evidence>
<name>A0A5B6WLS3_9ROSI</name>
<dbReference type="Pfam" id="PF18263">
    <property type="entry name" value="WHD_MCM6"/>
    <property type="match status" value="1"/>
</dbReference>
<dbReference type="GO" id="GO:0006270">
    <property type="term" value="P:DNA replication initiation"/>
    <property type="evidence" value="ECO:0007669"/>
    <property type="project" value="UniProtKB-UniRule"/>
</dbReference>
<comment type="subunit">
    <text evidence="13">Component of the MCM2-7 complex.</text>
</comment>
<keyword evidence="9" id="KW-0539">Nucleus</keyword>
<dbReference type="InterPro" id="IPR008049">
    <property type="entry name" value="MCM6"/>
</dbReference>
<dbReference type="GO" id="GO:1902969">
    <property type="term" value="P:mitotic DNA replication"/>
    <property type="evidence" value="ECO:0007669"/>
    <property type="project" value="TreeGrafter"/>
</dbReference>
<dbReference type="PRINTS" id="PR01657">
    <property type="entry name" value="MCMFAMILY"/>
</dbReference>
<keyword evidence="8 12" id="KW-0238">DNA-binding</keyword>
<protein>
    <recommendedName>
        <fullName evidence="13">DNA replication licensing factor MCM6</fullName>
        <ecNumber evidence="13">3.6.4.12</ecNumber>
    </recommendedName>
</protein>
<dbReference type="OrthoDB" id="1744952at2759"/>
<dbReference type="GO" id="GO:0042555">
    <property type="term" value="C:MCM complex"/>
    <property type="evidence" value="ECO:0007669"/>
    <property type="project" value="UniProtKB-UniRule"/>
</dbReference>